<evidence type="ECO:0000313" key="3">
    <source>
        <dbReference type="EMBL" id="RZC11278.1"/>
    </source>
</evidence>
<keyword evidence="4" id="KW-1185">Reference proteome</keyword>
<dbReference type="PROSITE" id="PS50842">
    <property type="entry name" value="EXPANSIN_EG45"/>
    <property type="match status" value="1"/>
</dbReference>
<dbReference type="InterPro" id="IPR036908">
    <property type="entry name" value="RlpA-like_sf"/>
</dbReference>
<feature type="domain" description="Expansin-like EG45" evidence="1">
    <location>
        <begin position="1"/>
        <end position="52"/>
    </location>
</feature>
<protein>
    <submittedName>
        <fullName evidence="2">Expansin-like B1 isoform A</fullName>
    </submittedName>
    <submittedName>
        <fullName evidence="3">Expansin-like B1 isoform B</fullName>
    </submittedName>
</protein>
<evidence type="ECO:0000313" key="4">
    <source>
        <dbReference type="Proteomes" id="UP000289340"/>
    </source>
</evidence>
<comment type="caution">
    <text evidence="2">The sequence shown here is derived from an EMBL/GenBank/DDBJ whole genome shotgun (WGS) entry which is preliminary data.</text>
</comment>
<dbReference type="AlphaFoldDB" id="A0A445KKI5"/>
<accession>A0A445KKI5</accession>
<dbReference type="InterPro" id="IPR007112">
    <property type="entry name" value="Expansin/allergen_DPBB_dom"/>
</dbReference>
<organism evidence="2 4">
    <name type="scientific">Glycine soja</name>
    <name type="common">Wild soybean</name>
    <dbReference type="NCBI Taxonomy" id="3848"/>
    <lineage>
        <taxon>Eukaryota</taxon>
        <taxon>Viridiplantae</taxon>
        <taxon>Streptophyta</taxon>
        <taxon>Embryophyta</taxon>
        <taxon>Tracheophyta</taxon>
        <taxon>Spermatophyta</taxon>
        <taxon>Magnoliopsida</taxon>
        <taxon>eudicotyledons</taxon>
        <taxon>Gunneridae</taxon>
        <taxon>Pentapetalae</taxon>
        <taxon>rosids</taxon>
        <taxon>fabids</taxon>
        <taxon>Fabales</taxon>
        <taxon>Fabaceae</taxon>
        <taxon>Papilionoideae</taxon>
        <taxon>50 kb inversion clade</taxon>
        <taxon>NPAAA clade</taxon>
        <taxon>indigoferoid/millettioid clade</taxon>
        <taxon>Phaseoleae</taxon>
        <taxon>Glycine</taxon>
        <taxon>Glycine subgen. Soja</taxon>
    </lineage>
</organism>
<dbReference type="SUPFAM" id="SSF50685">
    <property type="entry name" value="Barwin-like endoglucanases"/>
    <property type="match status" value="1"/>
</dbReference>
<reference evidence="2 4" key="1">
    <citation type="submission" date="2018-09" db="EMBL/GenBank/DDBJ databases">
        <title>A high-quality reference genome of wild soybean provides a powerful tool to mine soybean genomes.</title>
        <authorList>
            <person name="Xie M."/>
            <person name="Chung C.Y.L."/>
            <person name="Li M.-W."/>
            <person name="Wong F.-L."/>
            <person name="Chan T.-F."/>
            <person name="Lam H.-M."/>
        </authorList>
    </citation>
    <scope>NUCLEOTIDE SEQUENCE [LARGE SCALE GENOMIC DNA]</scope>
    <source>
        <strain evidence="4">cv. W05</strain>
        <tissue evidence="2">Hypocotyl of etiolated seedlings</tissue>
    </source>
</reference>
<gene>
    <name evidence="2" type="ORF">D0Y65_011469</name>
</gene>
<dbReference type="Proteomes" id="UP000289340">
    <property type="component" value="Chromosome 5"/>
</dbReference>
<dbReference type="Gene3D" id="2.40.40.10">
    <property type="entry name" value="RlpA-like domain"/>
    <property type="match status" value="1"/>
</dbReference>
<evidence type="ECO:0000259" key="1">
    <source>
        <dbReference type="PROSITE" id="PS50842"/>
    </source>
</evidence>
<dbReference type="EMBL" id="QZWG01000005">
    <property type="protein sequence ID" value="RZC11278.1"/>
    <property type="molecule type" value="Genomic_DNA"/>
</dbReference>
<name>A0A445KKI5_GLYSO</name>
<evidence type="ECO:0000313" key="2">
    <source>
        <dbReference type="EMBL" id="RZC11277.1"/>
    </source>
</evidence>
<sequence>MNNGCVATVSRLWRNGAGCGTCYQVWCKMSQYCNDEGVYVAATDYGEGDRTD</sequence>
<dbReference type="EMBL" id="QZWG01000005">
    <property type="protein sequence ID" value="RZC11277.1"/>
    <property type="molecule type" value="Genomic_DNA"/>
</dbReference>
<proteinExistence type="predicted"/>